<dbReference type="InterPro" id="IPR005312">
    <property type="entry name" value="DUF1759"/>
</dbReference>
<dbReference type="PROSITE" id="PS00141">
    <property type="entry name" value="ASP_PROTEASE"/>
    <property type="match status" value="1"/>
</dbReference>
<feature type="coiled-coil region" evidence="1">
    <location>
        <begin position="105"/>
        <end position="132"/>
    </location>
</feature>
<evidence type="ECO:0000313" key="2">
    <source>
        <dbReference type="EMBL" id="GFQ70636.1"/>
    </source>
</evidence>
<name>A0A8X6KEH4_TRICU</name>
<organism evidence="2 3">
    <name type="scientific">Trichonephila clavata</name>
    <name type="common">Joro spider</name>
    <name type="synonym">Nephila clavata</name>
    <dbReference type="NCBI Taxonomy" id="2740835"/>
    <lineage>
        <taxon>Eukaryota</taxon>
        <taxon>Metazoa</taxon>
        <taxon>Ecdysozoa</taxon>
        <taxon>Arthropoda</taxon>
        <taxon>Chelicerata</taxon>
        <taxon>Arachnida</taxon>
        <taxon>Araneae</taxon>
        <taxon>Araneomorphae</taxon>
        <taxon>Entelegynae</taxon>
        <taxon>Araneoidea</taxon>
        <taxon>Nephilidae</taxon>
        <taxon>Trichonephila</taxon>
    </lineage>
</organism>
<evidence type="ECO:0000256" key="1">
    <source>
        <dbReference type="SAM" id="Coils"/>
    </source>
</evidence>
<gene>
    <name evidence="2" type="primary">AVEN_181318_1</name>
    <name evidence="2" type="ORF">TNCT_300371</name>
</gene>
<proteinExistence type="predicted"/>
<accession>A0A8X6KEH4</accession>
<dbReference type="PANTHER" id="PTHR47331:SF5">
    <property type="entry name" value="RIBONUCLEASE H"/>
    <property type="match status" value="1"/>
</dbReference>
<keyword evidence="1" id="KW-0175">Coiled coil</keyword>
<comment type="caution">
    <text evidence="2">The sequence shown here is derived from an EMBL/GenBank/DDBJ whole genome shotgun (WGS) entry which is preliminary data.</text>
</comment>
<keyword evidence="3" id="KW-1185">Reference proteome</keyword>
<protein>
    <submittedName>
        <fullName evidence="2">Integrase catalytic domain-containing protein</fullName>
    </submittedName>
</protein>
<dbReference type="GO" id="GO:0004190">
    <property type="term" value="F:aspartic-type endopeptidase activity"/>
    <property type="evidence" value="ECO:0007669"/>
    <property type="project" value="InterPro"/>
</dbReference>
<dbReference type="OrthoDB" id="5920040at2759"/>
<evidence type="ECO:0000313" key="3">
    <source>
        <dbReference type="Proteomes" id="UP000887116"/>
    </source>
</evidence>
<dbReference type="PANTHER" id="PTHR47331">
    <property type="entry name" value="PHD-TYPE DOMAIN-CONTAINING PROTEIN"/>
    <property type="match status" value="1"/>
</dbReference>
<dbReference type="Pfam" id="PF03564">
    <property type="entry name" value="DUF1759"/>
    <property type="match status" value="1"/>
</dbReference>
<reference evidence="2" key="1">
    <citation type="submission" date="2020-07" db="EMBL/GenBank/DDBJ databases">
        <title>Multicomponent nature underlies the extraordinary mechanical properties of spider dragline silk.</title>
        <authorList>
            <person name="Kono N."/>
            <person name="Nakamura H."/>
            <person name="Mori M."/>
            <person name="Yoshida Y."/>
            <person name="Ohtoshi R."/>
            <person name="Malay A.D."/>
            <person name="Moran D.A.P."/>
            <person name="Tomita M."/>
            <person name="Numata K."/>
            <person name="Arakawa K."/>
        </authorList>
    </citation>
    <scope>NUCLEOTIDE SEQUENCE</scope>
</reference>
<dbReference type="GO" id="GO:0006508">
    <property type="term" value="P:proteolysis"/>
    <property type="evidence" value="ECO:0007669"/>
    <property type="project" value="InterPro"/>
</dbReference>
<dbReference type="Proteomes" id="UP000887116">
    <property type="component" value="Unassembled WGS sequence"/>
</dbReference>
<sequence length="642" mass="73723">MGNCPVSLNLHRRGAGHKRIHDRNVRAGRRVVSVENGVYTNRKAISVRPLVRQPPTTSLYYKKDDKEVLSFKLSQFDRLNAKYESVKEEIFTLSDIDFQNFDGKITTCNEHIEKLEVRLKSLNLKYSENNNEIGSNAVSSVIKPCFRLPELSLPQFNGDIETWFIFKEQFKEIIENCGLNDKQKLQYLQSCLIGIAKHVQTVDDTYDSLFLALEQRFENKRLIINKHINALLMLKYEKFRGDSNVELRNLVDTCTKHLRALKLLNIEHNTFLESTDIPKWDDFLAFLNKRCLFLENLPSAGAKDKQNFKDSPRHESFILHTDAKVDKKCKLCSLNHGLYNCDKFKNMPVRERYNIVKSLNLCLKCLKPNHKVSQCRSKHICFCKNNHKQLLHFVNVKNQEMQNFESSQPDTRRQDDVIEPICFQNSSIKNNQNKTDRNSFDFPSAQNDIVQGQVSGVNMSISASQKHKNDIILSTCIIYVENSVGEKVPLRVLADSGSQVSLLRSSTADFLNLRKLKTHSNVHLADPTFNTSNSIDALLSADIFFDILKDGKYKLDNGNLILQNTEFGYIISGNTSRFSSGSLHCGLITKDFETLNDTLKSFWEIEEIVPTKFVSDELKKCDEHFLKLWRGTLTDVSASRCP</sequence>
<dbReference type="InterPro" id="IPR001969">
    <property type="entry name" value="Aspartic_peptidase_AS"/>
</dbReference>
<dbReference type="CDD" id="cd00303">
    <property type="entry name" value="retropepsin_like"/>
    <property type="match status" value="1"/>
</dbReference>
<dbReference type="EMBL" id="BMAO01030828">
    <property type="protein sequence ID" value="GFQ70636.1"/>
    <property type="molecule type" value="Genomic_DNA"/>
</dbReference>
<dbReference type="AlphaFoldDB" id="A0A8X6KEH4"/>